<keyword evidence="4" id="KW-0479">Metal-binding</keyword>
<evidence type="ECO:0000313" key="10">
    <source>
        <dbReference type="Proteomes" id="UP001500556"/>
    </source>
</evidence>
<name>A0ABP8Y862_9MICO</name>
<dbReference type="InterPro" id="IPR002933">
    <property type="entry name" value="Peptidase_M20"/>
</dbReference>
<comment type="cofactor">
    <cofactor evidence="1">
        <name>Co(2+)</name>
        <dbReference type="ChEBI" id="CHEBI:48828"/>
    </cofactor>
</comment>
<comment type="similarity">
    <text evidence="3">Belongs to the peptidase M20A family.</text>
</comment>
<accession>A0ABP8Y862</accession>
<proteinExistence type="inferred from homology"/>
<comment type="caution">
    <text evidence="9">The sequence shown here is derived from an EMBL/GenBank/DDBJ whole genome shotgun (WGS) entry which is preliminary data.</text>
</comment>
<evidence type="ECO:0000256" key="2">
    <source>
        <dbReference type="ARBA" id="ARBA00001947"/>
    </source>
</evidence>
<dbReference type="SUPFAM" id="SSF53187">
    <property type="entry name" value="Zn-dependent exopeptidases"/>
    <property type="match status" value="1"/>
</dbReference>
<reference evidence="10" key="1">
    <citation type="journal article" date="2019" name="Int. J. Syst. Evol. Microbiol.">
        <title>The Global Catalogue of Microorganisms (GCM) 10K type strain sequencing project: providing services to taxonomists for standard genome sequencing and annotation.</title>
        <authorList>
            <consortium name="The Broad Institute Genomics Platform"/>
            <consortium name="The Broad Institute Genome Sequencing Center for Infectious Disease"/>
            <person name="Wu L."/>
            <person name="Ma J."/>
        </authorList>
    </citation>
    <scope>NUCLEOTIDE SEQUENCE [LARGE SCALE GENOMIC DNA]</scope>
    <source>
        <strain evidence="10">JCM 18961</strain>
    </source>
</reference>
<dbReference type="Pfam" id="PF07687">
    <property type="entry name" value="M20_dimer"/>
    <property type="match status" value="1"/>
</dbReference>
<dbReference type="RefSeq" id="WP_345503171.1">
    <property type="nucleotide sequence ID" value="NZ_BAABLO010000009.1"/>
</dbReference>
<evidence type="ECO:0000256" key="3">
    <source>
        <dbReference type="ARBA" id="ARBA00006247"/>
    </source>
</evidence>
<comment type="cofactor">
    <cofactor evidence="2">
        <name>Zn(2+)</name>
        <dbReference type="ChEBI" id="CHEBI:29105"/>
    </cofactor>
</comment>
<evidence type="ECO:0000256" key="7">
    <source>
        <dbReference type="ARBA" id="ARBA00023285"/>
    </source>
</evidence>
<evidence type="ECO:0000256" key="5">
    <source>
        <dbReference type="ARBA" id="ARBA00022801"/>
    </source>
</evidence>
<dbReference type="InterPro" id="IPR010182">
    <property type="entry name" value="ArgE/DapE"/>
</dbReference>
<dbReference type="InterPro" id="IPR011650">
    <property type="entry name" value="Peptidase_M20_dimer"/>
</dbReference>
<dbReference type="PANTHER" id="PTHR43808:SF25">
    <property type="entry name" value="PEPTIDASE M20 DIMERISATION DOMAIN-CONTAINING PROTEIN"/>
    <property type="match status" value="1"/>
</dbReference>
<gene>
    <name evidence="9" type="ORF">GCM10025782_21270</name>
</gene>
<dbReference type="Gene3D" id="3.30.70.360">
    <property type="match status" value="1"/>
</dbReference>
<dbReference type="InterPro" id="IPR050072">
    <property type="entry name" value="Peptidase_M20A"/>
</dbReference>
<keyword evidence="5" id="KW-0378">Hydrolase</keyword>
<dbReference type="Pfam" id="PF01546">
    <property type="entry name" value="Peptidase_M20"/>
    <property type="match status" value="1"/>
</dbReference>
<dbReference type="NCBIfam" id="TIGR01910">
    <property type="entry name" value="DapE-ArgE"/>
    <property type="match status" value="1"/>
</dbReference>
<dbReference type="PANTHER" id="PTHR43808">
    <property type="entry name" value="ACETYLORNITHINE DEACETYLASE"/>
    <property type="match status" value="1"/>
</dbReference>
<dbReference type="Gene3D" id="3.40.630.10">
    <property type="entry name" value="Zn peptidases"/>
    <property type="match status" value="1"/>
</dbReference>
<evidence type="ECO:0000256" key="1">
    <source>
        <dbReference type="ARBA" id="ARBA00001941"/>
    </source>
</evidence>
<protein>
    <submittedName>
        <fullName evidence="9">ArgE/DapE family deacylase</fullName>
    </submittedName>
</protein>
<sequence length="433" mass="44558">MDAEAGPLTDVEAEVLSRLDPEALLADLRELVACAPVGGTTGEVEVQRWCAQRLRDLGFTVREWDVDLAATRADPGHPGEEVDRDCLVAVVARWGGAEDELPALVLCGHTDVVPAGDRGRWRTDPFTLHVEGKGDARVVAGRGTCDMLGGVAAVLAAARALTGSGAPLPRGLAVHLVSGEEDGGVGAHATLAAGHGGEACVIAEPTGGAVVPANAGSLTFRLEVRGRSAHGSTRTLGESALDHLAAVLAVLRELEAARNDGAPDAFAHLDLVAPISVGIVRAGEWASTVPDQLVAHGRYGVLPGEPLEDARAVFEAALAGPADRDPWLRDHPVSVTWPGGAFAPGALPDGHPLLDQTLDAAAAAGAGRPRVEGAPYGSDLRHYAAHGIPTLQYGPGELAAAHAVDESVTVRELMGCARTYALLALRRCGAPTP</sequence>
<keyword evidence="7" id="KW-0170">Cobalt</keyword>
<dbReference type="Proteomes" id="UP001500556">
    <property type="component" value="Unassembled WGS sequence"/>
</dbReference>
<evidence type="ECO:0000256" key="6">
    <source>
        <dbReference type="ARBA" id="ARBA00022833"/>
    </source>
</evidence>
<evidence type="ECO:0000313" key="9">
    <source>
        <dbReference type="EMBL" id="GAA4723072.1"/>
    </source>
</evidence>
<dbReference type="InterPro" id="IPR036264">
    <property type="entry name" value="Bact_exopeptidase_dim_dom"/>
</dbReference>
<keyword evidence="6" id="KW-0862">Zinc</keyword>
<keyword evidence="10" id="KW-1185">Reference proteome</keyword>
<evidence type="ECO:0000256" key="4">
    <source>
        <dbReference type="ARBA" id="ARBA00022723"/>
    </source>
</evidence>
<organism evidence="9 10">
    <name type="scientific">Pedococcus ginsenosidimutans</name>
    <dbReference type="NCBI Taxonomy" id="490570"/>
    <lineage>
        <taxon>Bacteria</taxon>
        <taxon>Bacillati</taxon>
        <taxon>Actinomycetota</taxon>
        <taxon>Actinomycetes</taxon>
        <taxon>Micrococcales</taxon>
        <taxon>Intrasporangiaceae</taxon>
        <taxon>Pedococcus</taxon>
    </lineage>
</organism>
<dbReference type="EMBL" id="BAABLO010000009">
    <property type="protein sequence ID" value="GAA4723072.1"/>
    <property type="molecule type" value="Genomic_DNA"/>
</dbReference>
<dbReference type="SUPFAM" id="SSF55031">
    <property type="entry name" value="Bacterial exopeptidase dimerisation domain"/>
    <property type="match status" value="1"/>
</dbReference>
<evidence type="ECO:0000259" key="8">
    <source>
        <dbReference type="Pfam" id="PF07687"/>
    </source>
</evidence>
<feature type="domain" description="Peptidase M20 dimerisation" evidence="8">
    <location>
        <begin position="214"/>
        <end position="322"/>
    </location>
</feature>